<keyword evidence="6 8" id="KW-0472">Membrane</keyword>
<dbReference type="InterPro" id="IPR035979">
    <property type="entry name" value="RBD_domain_sf"/>
</dbReference>
<keyword evidence="4 8" id="KW-0812">Transmembrane</keyword>
<comment type="caution">
    <text evidence="9">The sequence shown here is derived from an EMBL/GenBank/DDBJ whole genome shotgun (WGS) entry which is preliminary data.</text>
</comment>
<dbReference type="Gene3D" id="3.30.70.330">
    <property type="match status" value="1"/>
</dbReference>
<evidence type="ECO:0000256" key="8">
    <source>
        <dbReference type="SAM" id="Phobius"/>
    </source>
</evidence>
<feature type="compositionally biased region" description="Polar residues" evidence="7">
    <location>
        <begin position="317"/>
        <end position="326"/>
    </location>
</feature>
<evidence type="ECO:0000256" key="4">
    <source>
        <dbReference type="ARBA" id="ARBA00022692"/>
    </source>
</evidence>
<keyword evidence="10" id="KW-1185">Reference proteome</keyword>
<proteinExistence type="inferred from homology"/>
<feature type="compositionally biased region" description="Acidic residues" evidence="7">
    <location>
        <begin position="333"/>
        <end position="346"/>
    </location>
</feature>
<dbReference type="EMBL" id="VAHF01000002">
    <property type="protein sequence ID" value="TXG68639.1"/>
    <property type="molecule type" value="Genomic_DNA"/>
</dbReference>
<evidence type="ECO:0000256" key="2">
    <source>
        <dbReference type="ARBA" id="ARBA00004127"/>
    </source>
</evidence>
<evidence type="ECO:0008006" key="11">
    <source>
        <dbReference type="Google" id="ProtNLM"/>
    </source>
</evidence>
<evidence type="ECO:0000256" key="6">
    <source>
        <dbReference type="ARBA" id="ARBA00023136"/>
    </source>
</evidence>
<dbReference type="InterPro" id="IPR004895">
    <property type="entry name" value="Prenylated_rab_accept_PRA1"/>
</dbReference>
<keyword evidence="5 8" id="KW-1133">Transmembrane helix</keyword>
<feature type="region of interest" description="Disordered" evidence="7">
    <location>
        <begin position="317"/>
        <end position="358"/>
    </location>
</feature>
<evidence type="ECO:0000256" key="7">
    <source>
        <dbReference type="SAM" id="MobiDB-lite"/>
    </source>
</evidence>
<evidence type="ECO:0000256" key="1">
    <source>
        <dbReference type="ARBA" id="ARBA00002501"/>
    </source>
</evidence>
<comment type="function">
    <text evidence="1">May be involved in both secretory and endocytic intracellular trafficking in the endosomal/prevacuolar compartments.</text>
</comment>
<name>A0A5C7IHT9_9ROSI</name>
<evidence type="ECO:0000313" key="9">
    <source>
        <dbReference type="EMBL" id="TXG68639.1"/>
    </source>
</evidence>
<dbReference type="GO" id="GO:0016192">
    <property type="term" value="P:vesicle-mediated transport"/>
    <property type="evidence" value="ECO:0007669"/>
    <property type="project" value="TreeGrafter"/>
</dbReference>
<gene>
    <name evidence="9" type="ORF">EZV62_003574</name>
</gene>
<reference evidence="10" key="1">
    <citation type="journal article" date="2019" name="Gigascience">
        <title>De novo genome assembly of the endangered Acer yangbiense, a plant species with extremely small populations endemic to Yunnan Province, China.</title>
        <authorList>
            <person name="Yang J."/>
            <person name="Wariss H.M."/>
            <person name="Tao L."/>
            <person name="Zhang R."/>
            <person name="Yun Q."/>
            <person name="Hollingsworth P."/>
            <person name="Dao Z."/>
            <person name="Luo G."/>
            <person name="Guo H."/>
            <person name="Ma Y."/>
            <person name="Sun W."/>
        </authorList>
    </citation>
    <scope>NUCLEOTIDE SEQUENCE [LARGE SCALE GENOMIC DNA]</scope>
    <source>
        <strain evidence="10">cv. Malutang</strain>
    </source>
</reference>
<comment type="similarity">
    <text evidence="3">Belongs to the PRA1 family.</text>
</comment>
<evidence type="ECO:0000313" key="10">
    <source>
        <dbReference type="Proteomes" id="UP000323000"/>
    </source>
</evidence>
<protein>
    <recommendedName>
        <fullName evidence="11">PRA1 family protein</fullName>
    </recommendedName>
</protein>
<feature type="transmembrane region" description="Helical" evidence="8">
    <location>
        <begin position="145"/>
        <end position="162"/>
    </location>
</feature>
<dbReference type="GO" id="GO:0005794">
    <property type="term" value="C:Golgi apparatus"/>
    <property type="evidence" value="ECO:0007669"/>
    <property type="project" value="TreeGrafter"/>
</dbReference>
<dbReference type="Pfam" id="PF03208">
    <property type="entry name" value="PRA1"/>
    <property type="match status" value="1"/>
</dbReference>
<feature type="transmembrane region" description="Helical" evidence="8">
    <location>
        <begin position="119"/>
        <end position="139"/>
    </location>
</feature>
<evidence type="ECO:0000256" key="3">
    <source>
        <dbReference type="ARBA" id="ARBA00006483"/>
    </source>
</evidence>
<comment type="subcellular location">
    <subcellularLocation>
        <location evidence="2">Endomembrane system</location>
        <topology evidence="2">Multi-pass membrane protein</topology>
    </subcellularLocation>
</comment>
<dbReference type="AlphaFoldDB" id="A0A5C7IHT9"/>
<accession>A0A5C7IHT9</accession>
<dbReference type="GO" id="GO:0003676">
    <property type="term" value="F:nucleic acid binding"/>
    <property type="evidence" value="ECO:0007669"/>
    <property type="project" value="InterPro"/>
</dbReference>
<dbReference type="Proteomes" id="UP000323000">
    <property type="component" value="Chromosome 2"/>
</dbReference>
<evidence type="ECO:0000256" key="5">
    <source>
        <dbReference type="ARBA" id="ARBA00022989"/>
    </source>
</evidence>
<dbReference type="GO" id="GO:0005783">
    <property type="term" value="C:endoplasmic reticulum"/>
    <property type="evidence" value="ECO:0007669"/>
    <property type="project" value="UniProtKB-ARBA"/>
</dbReference>
<feature type="compositionally biased region" description="Basic and acidic residues" evidence="7">
    <location>
        <begin position="347"/>
        <end position="358"/>
    </location>
</feature>
<dbReference type="InterPro" id="IPR012677">
    <property type="entry name" value="Nucleotide-bd_a/b_plait_sf"/>
</dbReference>
<dbReference type="OrthoDB" id="431169at2759"/>
<dbReference type="SUPFAM" id="SSF54928">
    <property type="entry name" value="RNA-binding domain, RBD"/>
    <property type="match status" value="1"/>
</dbReference>
<sequence length="450" mass="49677">MSTYGTIPTSSSPGASTNREFISRTKERIQSDLGSRQPWKIMFDYHSVNFPKKFPEALSRIRFNVAYFRMNYAIIVLLVLFLSLLWHPISLIVFIIMMAAWLFLYFLRDEPLVVFGRAIDDRLVLGVLGLLTLVFLFLTDATVNILVALLIGVVLVLVHAALRKTEDLFLDEEATGLMTTTGPPSSYLLSSEILDDRVIVPVSQPRLAPEIVQSVRLHDGDVAALPLYRLQEHDGDGRVVGAHFDAVAREIHNLFRRKPGFDSSQLKYTGRGNQGVKFDPQAGSVLHIELARSNSRKKRNPGSGAYVVIDERTKTAANTHETSSADGNVLIGDSDEDDASAADNDDSDNKSDSVDANRDTEADANNAVAAVNLQEQSEKTFEGGVQPCSTLFIANLGPNCTEDELKQVLSLYPGFSMLKLRAKGGMPVAFADYEIRKVKDEEVLVQKGVK</sequence>
<feature type="transmembrane region" description="Helical" evidence="8">
    <location>
        <begin position="66"/>
        <end position="83"/>
    </location>
</feature>
<dbReference type="PANTHER" id="PTHR19317:SF2">
    <property type="entry name" value="PRA1 FAMILY PROTEIN F2"/>
    <property type="match status" value="1"/>
</dbReference>
<organism evidence="9 10">
    <name type="scientific">Acer yangbiense</name>
    <dbReference type="NCBI Taxonomy" id="1000413"/>
    <lineage>
        <taxon>Eukaryota</taxon>
        <taxon>Viridiplantae</taxon>
        <taxon>Streptophyta</taxon>
        <taxon>Embryophyta</taxon>
        <taxon>Tracheophyta</taxon>
        <taxon>Spermatophyta</taxon>
        <taxon>Magnoliopsida</taxon>
        <taxon>eudicotyledons</taxon>
        <taxon>Gunneridae</taxon>
        <taxon>Pentapetalae</taxon>
        <taxon>rosids</taxon>
        <taxon>malvids</taxon>
        <taxon>Sapindales</taxon>
        <taxon>Sapindaceae</taxon>
        <taxon>Hippocastanoideae</taxon>
        <taxon>Acereae</taxon>
        <taxon>Acer</taxon>
    </lineage>
</organism>
<dbReference type="PANTHER" id="PTHR19317">
    <property type="entry name" value="PRENYLATED RAB ACCEPTOR 1-RELATED"/>
    <property type="match status" value="1"/>
</dbReference>